<keyword evidence="3" id="KW-1185">Reference proteome</keyword>
<gene>
    <name evidence="2" type="ORF">NEOLI_002326</name>
</gene>
<name>A0A1U7LV38_NEOID</name>
<dbReference type="Proteomes" id="UP000186594">
    <property type="component" value="Unassembled WGS sequence"/>
</dbReference>
<feature type="domain" description="Tetrahydrofolate dehydrogenase/cyclohydrolase NAD(P)-binding" evidence="1">
    <location>
        <begin position="51"/>
        <end position="111"/>
    </location>
</feature>
<dbReference type="Gene3D" id="3.40.50.720">
    <property type="entry name" value="NAD(P)-binding Rossmann-like Domain"/>
    <property type="match status" value="1"/>
</dbReference>
<dbReference type="InterPro" id="IPR036291">
    <property type="entry name" value="NAD(P)-bd_dom_sf"/>
</dbReference>
<dbReference type="GO" id="GO:0004487">
    <property type="term" value="F:methylenetetrahydrofolate dehydrogenase (NAD+) activity"/>
    <property type="evidence" value="ECO:0007669"/>
    <property type="project" value="EnsemblFungi"/>
</dbReference>
<dbReference type="GO" id="GO:0009113">
    <property type="term" value="P:purine nucleobase biosynthetic process"/>
    <property type="evidence" value="ECO:0007669"/>
    <property type="project" value="EnsemblFungi"/>
</dbReference>
<dbReference type="STRING" id="1198029.A0A1U7LV38"/>
<dbReference type="SUPFAM" id="SSF51735">
    <property type="entry name" value="NAD(P)-binding Rossmann-fold domains"/>
    <property type="match status" value="1"/>
</dbReference>
<evidence type="ECO:0000313" key="3">
    <source>
        <dbReference type="Proteomes" id="UP000186594"/>
    </source>
</evidence>
<dbReference type="PANTHER" id="PTHR48099:SF3">
    <property type="entry name" value="METHYLENETETRAHYDROFOLATE DEHYDROGENASE [NAD(+)]"/>
    <property type="match status" value="1"/>
</dbReference>
<dbReference type="Gene3D" id="3.40.50.10860">
    <property type="entry name" value="Leucine Dehydrogenase, chain A, domain 1"/>
    <property type="match status" value="1"/>
</dbReference>
<dbReference type="OMA" id="YLDKENX"/>
<evidence type="ECO:0000259" key="1">
    <source>
        <dbReference type="Pfam" id="PF02882"/>
    </source>
</evidence>
<dbReference type="GO" id="GO:0004488">
    <property type="term" value="F:methylenetetrahydrofolate dehydrogenase (NADP+) activity"/>
    <property type="evidence" value="ECO:0007669"/>
    <property type="project" value="InterPro"/>
</dbReference>
<sequence>MPVHGNKQDQYLLNCLSPEKDVEGLSHLDLYNMYHNIRFLDQNQKKKSILPCTPLGIVKVLEYLQIYHPLLHHGNRLYGKTVLVVNRSEVVGRPLAALLANDGATVYSLDLSGMQLFTRGAGIKLRCHHVTDISNPLSEIAPKCDVIITGVPNPAYKFPTNLIRDGAVCICFSSYKNFQDDVQERASIYVPSIGKVTIAMLCRNQLRLIENRTVSS</sequence>
<dbReference type="InterPro" id="IPR046346">
    <property type="entry name" value="Aminoacid_DH-like_N_sf"/>
</dbReference>
<dbReference type="PANTHER" id="PTHR48099">
    <property type="entry name" value="C-1-TETRAHYDROFOLATE SYNTHASE, CYTOPLASMIC-RELATED"/>
    <property type="match status" value="1"/>
</dbReference>
<dbReference type="EMBL" id="LXFE01000176">
    <property type="protein sequence ID" value="OLL26489.1"/>
    <property type="molecule type" value="Genomic_DNA"/>
</dbReference>
<dbReference type="AlphaFoldDB" id="A0A1U7LV38"/>
<protein>
    <submittedName>
        <fullName evidence="2">Methylenetetrahydrofolate dehydrogenase [NAD(+)]</fullName>
    </submittedName>
</protein>
<proteinExistence type="predicted"/>
<reference evidence="2 3" key="1">
    <citation type="submission" date="2016-04" db="EMBL/GenBank/DDBJ databases">
        <title>Evolutionary innovation and constraint leading to complex multicellularity in the Ascomycota.</title>
        <authorList>
            <person name="Cisse O."/>
            <person name="Nguyen A."/>
            <person name="Hewitt D.A."/>
            <person name="Jedd G."/>
            <person name="Stajich J.E."/>
        </authorList>
    </citation>
    <scope>NUCLEOTIDE SEQUENCE [LARGE SCALE GENOMIC DNA]</scope>
    <source>
        <strain evidence="2 3">DAH-3</strain>
    </source>
</reference>
<dbReference type="SUPFAM" id="SSF53223">
    <property type="entry name" value="Aminoacid dehydrogenase-like, N-terminal domain"/>
    <property type="match status" value="1"/>
</dbReference>
<dbReference type="Pfam" id="PF02882">
    <property type="entry name" value="THF_DHG_CYH_C"/>
    <property type="match status" value="1"/>
</dbReference>
<organism evidence="2 3">
    <name type="scientific">Neolecta irregularis (strain DAH-3)</name>
    <dbReference type="NCBI Taxonomy" id="1198029"/>
    <lineage>
        <taxon>Eukaryota</taxon>
        <taxon>Fungi</taxon>
        <taxon>Dikarya</taxon>
        <taxon>Ascomycota</taxon>
        <taxon>Taphrinomycotina</taxon>
        <taxon>Neolectales</taxon>
        <taxon>Neolectaceae</taxon>
        <taxon>Neolecta</taxon>
    </lineage>
</organism>
<accession>A0A1U7LV38</accession>
<dbReference type="OrthoDB" id="41403at2759"/>
<comment type="caution">
    <text evidence="2">The sequence shown here is derived from an EMBL/GenBank/DDBJ whole genome shotgun (WGS) entry which is preliminary data.</text>
</comment>
<dbReference type="InterPro" id="IPR035812">
    <property type="entry name" value="m-THF_DH_NAD-bd"/>
</dbReference>
<dbReference type="GO" id="GO:0005829">
    <property type="term" value="C:cytosol"/>
    <property type="evidence" value="ECO:0007669"/>
    <property type="project" value="EnsemblFungi"/>
</dbReference>
<dbReference type="InterPro" id="IPR020631">
    <property type="entry name" value="THF_DH/CycHdrlase_NAD-bd_dom"/>
</dbReference>
<evidence type="ECO:0000313" key="2">
    <source>
        <dbReference type="EMBL" id="OLL26489.1"/>
    </source>
</evidence>
<dbReference type="CDD" id="cd01079">
    <property type="entry name" value="NAD_bind_m-THF_DH"/>
    <property type="match status" value="1"/>
</dbReference>
<dbReference type="GO" id="GO:0009396">
    <property type="term" value="P:folic acid-containing compound biosynthetic process"/>
    <property type="evidence" value="ECO:0007669"/>
    <property type="project" value="EnsemblFungi"/>
</dbReference>
<dbReference type="FunFam" id="3.40.50.720:FF:000255">
    <property type="entry name" value="Methylenetetrahydrofolate dehydrogenase"/>
    <property type="match status" value="1"/>
</dbReference>
<dbReference type="GO" id="GO:0006730">
    <property type="term" value="P:one-carbon metabolic process"/>
    <property type="evidence" value="ECO:0007669"/>
    <property type="project" value="EnsemblFungi"/>
</dbReference>